<dbReference type="RefSeq" id="WP_021009534.1">
    <property type="nucleotide sequence ID" value="NZ_ASHR01000006.1"/>
</dbReference>
<dbReference type="AlphaFoldDB" id="U1LDK3"/>
<keyword evidence="3" id="KW-1185">Reference proteome</keyword>
<proteinExistence type="predicted"/>
<feature type="transmembrane region" description="Helical" evidence="1">
    <location>
        <begin position="123"/>
        <end position="145"/>
    </location>
</feature>
<keyword evidence="1" id="KW-0812">Transmembrane</keyword>
<sequence length="159" mass="17387">MLRSPWIVLLLRVALALAAAWLIVILLLSLPGELADEALWFRIGAQAVLSLVIVAVLAVIVCIWRLLTLVQRDRIFSDEAHRWVDAIVWALAIGWALLAAGALVVVAVVFLTPELRDPGIPMALFGPVVLSLLPLLLMLVMRGLLQQASGYRAELDEVI</sequence>
<evidence type="ECO:0000313" key="2">
    <source>
        <dbReference type="EMBL" id="ERG65278.1"/>
    </source>
</evidence>
<dbReference type="EMBL" id="ASHR01000006">
    <property type="protein sequence ID" value="ERG65278.1"/>
    <property type="molecule type" value="Genomic_DNA"/>
</dbReference>
<comment type="caution">
    <text evidence="2">The sequence shown here is derived from an EMBL/GenBank/DDBJ whole genome shotgun (WGS) entry which is preliminary data.</text>
</comment>
<evidence type="ECO:0000313" key="3">
    <source>
        <dbReference type="Proteomes" id="UP000016462"/>
    </source>
</evidence>
<reference evidence="2 3" key="1">
    <citation type="journal article" date="2013" name="Genome Announc.">
        <title>First draft genome sequence from a member of the genus agrococcus, isolated from modern microbialites.</title>
        <authorList>
            <person name="White R.A.III."/>
            <person name="Grassa C.J."/>
            <person name="Suttle C.A."/>
        </authorList>
    </citation>
    <scope>NUCLEOTIDE SEQUENCE [LARGE SCALE GENOMIC DNA]</scope>
    <source>
        <strain evidence="2 3">RW1</strain>
    </source>
</reference>
<keyword evidence="1" id="KW-1133">Transmembrane helix</keyword>
<gene>
    <name evidence="2" type="ORF">L332_12615</name>
</gene>
<name>U1LDK3_9MICO</name>
<dbReference type="InterPro" id="IPR021354">
    <property type="entry name" value="DUF2975"/>
</dbReference>
<dbReference type="Proteomes" id="UP000016462">
    <property type="component" value="Unassembled WGS sequence"/>
</dbReference>
<evidence type="ECO:0000256" key="1">
    <source>
        <dbReference type="SAM" id="Phobius"/>
    </source>
</evidence>
<keyword evidence="1" id="KW-0472">Membrane</keyword>
<feature type="transmembrane region" description="Helical" evidence="1">
    <location>
        <begin position="7"/>
        <end position="31"/>
    </location>
</feature>
<dbReference type="Pfam" id="PF11188">
    <property type="entry name" value="DUF2975"/>
    <property type="match status" value="1"/>
</dbReference>
<protein>
    <recommendedName>
        <fullName evidence="4">DUF2975 domain-containing protein</fullName>
    </recommendedName>
</protein>
<feature type="transmembrane region" description="Helical" evidence="1">
    <location>
        <begin position="87"/>
        <end position="111"/>
    </location>
</feature>
<accession>U1LDK3</accession>
<feature type="transmembrane region" description="Helical" evidence="1">
    <location>
        <begin position="43"/>
        <end position="67"/>
    </location>
</feature>
<organism evidence="2 3">
    <name type="scientific">Agrococcus pavilionensis RW1</name>
    <dbReference type="NCBI Taxonomy" id="1330458"/>
    <lineage>
        <taxon>Bacteria</taxon>
        <taxon>Bacillati</taxon>
        <taxon>Actinomycetota</taxon>
        <taxon>Actinomycetes</taxon>
        <taxon>Micrococcales</taxon>
        <taxon>Microbacteriaceae</taxon>
        <taxon>Agrococcus</taxon>
    </lineage>
</organism>
<evidence type="ECO:0008006" key="4">
    <source>
        <dbReference type="Google" id="ProtNLM"/>
    </source>
</evidence>